<dbReference type="AlphaFoldDB" id="F4CR10"/>
<dbReference type="PANTHER" id="PTHR33175:SF3">
    <property type="entry name" value="DNA-BINDING PROTEIN HU-BETA"/>
    <property type="match status" value="1"/>
</dbReference>
<dbReference type="HOGENOM" id="CLU_085366_1_0_11"/>
<evidence type="ECO:0000313" key="5">
    <source>
        <dbReference type="EMBL" id="AEA24068.1"/>
    </source>
</evidence>
<proteinExistence type="inferred from homology"/>
<feature type="compositionally biased region" description="Basic residues" evidence="4">
    <location>
        <begin position="176"/>
        <end position="185"/>
    </location>
</feature>
<dbReference type="GO" id="GO:0003677">
    <property type="term" value="F:DNA binding"/>
    <property type="evidence" value="ECO:0007669"/>
    <property type="project" value="UniProtKB-KW"/>
</dbReference>
<evidence type="ECO:0000256" key="2">
    <source>
        <dbReference type="ARBA" id="ARBA00023125"/>
    </source>
</evidence>
<dbReference type="GO" id="GO:0030261">
    <property type="term" value="P:chromosome condensation"/>
    <property type="evidence" value="ECO:0007669"/>
    <property type="project" value="UniProtKB-KW"/>
</dbReference>
<keyword evidence="1" id="KW-0226">DNA condensation</keyword>
<evidence type="ECO:0000313" key="6">
    <source>
        <dbReference type="Proteomes" id="UP000007809"/>
    </source>
</evidence>
<evidence type="ECO:0000256" key="4">
    <source>
        <dbReference type="SAM" id="MobiDB-lite"/>
    </source>
</evidence>
<keyword evidence="2 5" id="KW-0238">DNA-binding</keyword>
<gene>
    <name evidence="5" type="ordered locus">Psed_1834</name>
</gene>
<dbReference type="Pfam" id="PF00216">
    <property type="entry name" value="Bac_DNA_binding"/>
    <property type="match status" value="1"/>
</dbReference>
<reference evidence="5 6" key="1">
    <citation type="journal article" date="2011" name="J. Bacteriol.">
        <title>Genome sequence of the 1,4-dioxane-degrading Pseudonocardia dioxanivorans strain CB1190.</title>
        <authorList>
            <person name="Sales C.M."/>
            <person name="Mahendra S."/>
            <person name="Grostern A."/>
            <person name="Parales R.E."/>
            <person name="Goodwin L.A."/>
            <person name="Woyke T."/>
            <person name="Nolan M."/>
            <person name="Lapidus A."/>
            <person name="Chertkov O."/>
            <person name="Ovchinnikova G."/>
            <person name="Sczyrba A."/>
            <person name="Alvarez-Cohen L."/>
        </authorList>
    </citation>
    <scope>NUCLEOTIDE SEQUENCE [LARGE SCALE GENOMIC DNA]</scope>
    <source>
        <strain evidence="6">ATCC 55486 / DSM 44775 / JCM 13855 / CB1190</strain>
    </source>
</reference>
<organism evidence="5 6">
    <name type="scientific">Pseudonocardia dioxanivorans (strain ATCC 55486 / DSM 44775 / JCM 13855 / CB1190)</name>
    <dbReference type="NCBI Taxonomy" id="675635"/>
    <lineage>
        <taxon>Bacteria</taxon>
        <taxon>Bacillati</taxon>
        <taxon>Actinomycetota</taxon>
        <taxon>Actinomycetes</taxon>
        <taxon>Pseudonocardiales</taxon>
        <taxon>Pseudonocardiaceae</taxon>
        <taxon>Pseudonocardia</taxon>
    </lineage>
</organism>
<dbReference type="GO" id="GO:0030527">
    <property type="term" value="F:structural constituent of chromatin"/>
    <property type="evidence" value="ECO:0007669"/>
    <property type="project" value="InterPro"/>
</dbReference>
<dbReference type="InterPro" id="IPR010992">
    <property type="entry name" value="IHF-like_DNA-bd_dom_sf"/>
</dbReference>
<name>F4CR10_PSEUX</name>
<dbReference type="PRINTS" id="PR01727">
    <property type="entry name" value="DNABINDINGHU"/>
</dbReference>
<dbReference type="SMART" id="SM00411">
    <property type="entry name" value="BHL"/>
    <property type="match status" value="1"/>
</dbReference>
<dbReference type="eggNOG" id="COG0776">
    <property type="taxonomic scope" value="Bacteria"/>
</dbReference>
<dbReference type="STRING" id="675635.Psed_1834"/>
<dbReference type="InterPro" id="IPR000119">
    <property type="entry name" value="Hist_DNA-bd"/>
</dbReference>
<dbReference type="InterPro" id="IPR020816">
    <property type="entry name" value="Histone-like_DNA-bd_CS"/>
</dbReference>
<evidence type="ECO:0000256" key="3">
    <source>
        <dbReference type="RuleBase" id="RU003939"/>
    </source>
</evidence>
<dbReference type="PROSITE" id="PS00045">
    <property type="entry name" value="HISTONE_LIKE"/>
    <property type="match status" value="1"/>
</dbReference>
<dbReference type="PANTHER" id="PTHR33175">
    <property type="entry name" value="DNA-BINDING PROTEIN HU"/>
    <property type="match status" value="1"/>
</dbReference>
<dbReference type="EMBL" id="CP002593">
    <property type="protein sequence ID" value="AEA24068.1"/>
    <property type="molecule type" value="Genomic_DNA"/>
</dbReference>
<feature type="region of interest" description="Disordered" evidence="4">
    <location>
        <begin position="90"/>
        <end position="185"/>
    </location>
</feature>
<dbReference type="Gene3D" id="4.10.520.10">
    <property type="entry name" value="IHF-like DNA-binding proteins"/>
    <property type="match status" value="1"/>
</dbReference>
<feature type="compositionally biased region" description="Low complexity" evidence="4">
    <location>
        <begin position="108"/>
        <end position="119"/>
    </location>
</feature>
<feature type="compositionally biased region" description="Low complexity" evidence="4">
    <location>
        <begin position="131"/>
        <end position="169"/>
    </location>
</feature>
<accession>F4CR10</accession>
<protein>
    <submittedName>
        <fullName evidence="5">Histone family protein DNA-binding protein</fullName>
    </submittedName>
</protein>
<sequence>MNKTQLVDALAARLGDRRTAASAVDGVLSIIVDTVGSGGSVSLTGFGVFEARARAARVARNPRTGDTVAVPPTVVPSFRPGIAFKATVSGNGAAAEGARPAPARRPRAAAAAPAAPARATRSRAKAGSSFAAEKPAPKPAAKSATKTAAKTTAAEAKAATPTQAKAAAAKAEKPAAKPKKAKAKK</sequence>
<dbReference type="RefSeq" id="WP_013673999.1">
    <property type="nucleotide sequence ID" value="NC_015312.1"/>
</dbReference>
<dbReference type="KEGG" id="pdx:Psed_1834"/>
<dbReference type="SUPFAM" id="SSF47729">
    <property type="entry name" value="IHF-like DNA-binding proteins"/>
    <property type="match status" value="1"/>
</dbReference>
<dbReference type="Proteomes" id="UP000007809">
    <property type="component" value="Chromosome"/>
</dbReference>
<evidence type="ECO:0000256" key="1">
    <source>
        <dbReference type="ARBA" id="ARBA00023067"/>
    </source>
</evidence>
<keyword evidence="6" id="KW-1185">Reference proteome</keyword>
<dbReference type="GO" id="GO:0005829">
    <property type="term" value="C:cytosol"/>
    <property type="evidence" value="ECO:0007669"/>
    <property type="project" value="TreeGrafter"/>
</dbReference>
<comment type="similarity">
    <text evidence="3">Belongs to the bacterial histone-like protein family.</text>
</comment>